<keyword evidence="1" id="KW-1133">Transmembrane helix</keyword>
<evidence type="ECO:0008006" key="4">
    <source>
        <dbReference type="Google" id="ProtNLM"/>
    </source>
</evidence>
<accession>A0A2S0VSW2</accession>
<dbReference type="EMBL" id="CP026604">
    <property type="protein sequence ID" value="AWB67299.1"/>
    <property type="molecule type" value="Genomic_DNA"/>
</dbReference>
<sequence length="190" mass="21150">MEPIGKVEYAKIEKVSRLLIPIMYMVLVSVVVILVGLSISLFTSPTVNSSEFSLLTDKHLGELNINFSHDDLQAGLATWADKIAIFSVLCFVAAFILPGAWSCISLLRLFNQQQVFCQAAVKLARKIAQLYLSFLVVSYITSLLASTVLLNDLNIRISLPTHLVILGLLWMFVWILEIGTTLHEDNKLTV</sequence>
<keyword evidence="1" id="KW-0472">Membrane</keyword>
<dbReference type="AlphaFoldDB" id="A0A2S0VSW2"/>
<feature type="transmembrane region" description="Helical" evidence="1">
    <location>
        <begin position="83"/>
        <end position="110"/>
    </location>
</feature>
<proteinExistence type="predicted"/>
<dbReference type="RefSeq" id="WP_108603346.1">
    <property type="nucleotide sequence ID" value="NZ_CP026604.1"/>
</dbReference>
<organism evidence="2 3">
    <name type="scientific">Saccharobesus litoralis</name>
    <dbReference type="NCBI Taxonomy" id="2172099"/>
    <lineage>
        <taxon>Bacteria</taxon>
        <taxon>Pseudomonadati</taxon>
        <taxon>Pseudomonadota</taxon>
        <taxon>Gammaproteobacteria</taxon>
        <taxon>Alteromonadales</taxon>
        <taxon>Alteromonadaceae</taxon>
        <taxon>Saccharobesus</taxon>
    </lineage>
</organism>
<keyword evidence="3" id="KW-1185">Reference proteome</keyword>
<gene>
    <name evidence="2" type="ORF">C2869_12980</name>
</gene>
<protein>
    <recommendedName>
        <fullName evidence="4">DUF2975 domain-containing protein</fullName>
    </recommendedName>
</protein>
<evidence type="ECO:0000313" key="2">
    <source>
        <dbReference type="EMBL" id="AWB67299.1"/>
    </source>
</evidence>
<evidence type="ECO:0000256" key="1">
    <source>
        <dbReference type="SAM" id="Phobius"/>
    </source>
</evidence>
<dbReference type="KEGG" id="cate:C2869_12980"/>
<feature type="transmembrane region" description="Helical" evidence="1">
    <location>
        <begin position="130"/>
        <end position="151"/>
    </location>
</feature>
<keyword evidence="1" id="KW-0812">Transmembrane</keyword>
<feature type="transmembrane region" description="Helical" evidence="1">
    <location>
        <begin position="157"/>
        <end position="176"/>
    </location>
</feature>
<dbReference type="Proteomes" id="UP000244441">
    <property type="component" value="Chromosome"/>
</dbReference>
<evidence type="ECO:0000313" key="3">
    <source>
        <dbReference type="Proteomes" id="UP000244441"/>
    </source>
</evidence>
<name>A0A2S0VSW2_9ALTE</name>
<feature type="transmembrane region" description="Helical" evidence="1">
    <location>
        <begin position="21"/>
        <end position="42"/>
    </location>
</feature>
<reference evidence="2 3" key="1">
    <citation type="submission" date="2018-01" db="EMBL/GenBank/DDBJ databases">
        <title>Genome sequence of a Cantenovulum-like bacteria.</title>
        <authorList>
            <person name="Tan W.R."/>
            <person name="Lau N.-S."/>
            <person name="Go F."/>
            <person name="Amirul A.-A.A."/>
        </authorList>
    </citation>
    <scope>NUCLEOTIDE SEQUENCE [LARGE SCALE GENOMIC DNA]</scope>
    <source>
        <strain evidence="2 3">CCB-QB4</strain>
    </source>
</reference>